<feature type="compositionally biased region" description="Basic and acidic residues" evidence="1">
    <location>
        <begin position="98"/>
        <end position="114"/>
    </location>
</feature>
<dbReference type="EMBL" id="JARQZJ010000039">
    <property type="protein sequence ID" value="KAK9877011.1"/>
    <property type="molecule type" value="Genomic_DNA"/>
</dbReference>
<protein>
    <submittedName>
        <fullName evidence="3">Uncharacterized protein</fullName>
    </submittedName>
</protein>
<dbReference type="Proteomes" id="UP001431783">
    <property type="component" value="Unassembled WGS sequence"/>
</dbReference>
<dbReference type="AlphaFoldDB" id="A0AAW1U8J8"/>
<feature type="region of interest" description="Disordered" evidence="1">
    <location>
        <begin position="97"/>
        <end position="124"/>
    </location>
</feature>
<proteinExistence type="predicted"/>
<reference evidence="3 4" key="1">
    <citation type="submission" date="2023-03" db="EMBL/GenBank/DDBJ databases">
        <title>Genome insight into feeding habits of ladybird beetles.</title>
        <authorList>
            <person name="Li H.-S."/>
            <person name="Huang Y.-H."/>
            <person name="Pang H."/>
        </authorList>
    </citation>
    <scope>NUCLEOTIDE SEQUENCE [LARGE SCALE GENOMIC DNA]</scope>
    <source>
        <strain evidence="3">SYSU_2023b</strain>
        <tissue evidence="3">Whole body</tissue>
    </source>
</reference>
<accession>A0AAW1U8J8</accession>
<evidence type="ECO:0000256" key="1">
    <source>
        <dbReference type="SAM" id="MobiDB-lite"/>
    </source>
</evidence>
<feature type="chain" id="PRO_5043396630" evidence="2">
    <location>
        <begin position="20"/>
        <end position="124"/>
    </location>
</feature>
<feature type="signal peptide" evidence="2">
    <location>
        <begin position="1"/>
        <end position="19"/>
    </location>
</feature>
<name>A0AAW1U8J8_9CUCU</name>
<keyword evidence="4" id="KW-1185">Reference proteome</keyword>
<comment type="caution">
    <text evidence="3">The sequence shown here is derived from an EMBL/GenBank/DDBJ whole genome shotgun (WGS) entry which is preliminary data.</text>
</comment>
<evidence type="ECO:0000313" key="4">
    <source>
        <dbReference type="Proteomes" id="UP001431783"/>
    </source>
</evidence>
<sequence length="124" mass="14240">MHKALFAVLVMLMVSIINTRNIRRKSNRDVQSQEYYNVGNFDEVHDLKQNGSENLMFDVDGVNVVIAPANTLFQSFFSPMAVLSLLDEFSRKAAVSLENRETHKDRGKLTESHAKKPWRPTKFI</sequence>
<feature type="compositionally biased region" description="Basic residues" evidence="1">
    <location>
        <begin position="115"/>
        <end position="124"/>
    </location>
</feature>
<organism evidence="3 4">
    <name type="scientific">Henosepilachna vigintioctopunctata</name>
    <dbReference type="NCBI Taxonomy" id="420089"/>
    <lineage>
        <taxon>Eukaryota</taxon>
        <taxon>Metazoa</taxon>
        <taxon>Ecdysozoa</taxon>
        <taxon>Arthropoda</taxon>
        <taxon>Hexapoda</taxon>
        <taxon>Insecta</taxon>
        <taxon>Pterygota</taxon>
        <taxon>Neoptera</taxon>
        <taxon>Endopterygota</taxon>
        <taxon>Coleoptera</taxon>
        <taxon>Polyphaga</taxon>
        <taxon>Cucujiformia</taxon>
        <taxon>Coccinelloidea</taxon>
        <taxon>Coccinellidae</taxon>
        <taxon>Epilachninae</taxon>
        <taxon>Epilachnini</taxon>
        <taxon>Henosepilachna</taxon>
    </lineage>
</organism>
<evidence type="ECO:0000256" key="2">
    <source>
        <dbReference type="SAM" id="SignalP"/>
    </source>
</evidence>
<gene>
    <name evidence="3" type="ORF">WA026_016038</name>
</gene>
<evidence type="ECO:0000313" key="3">
    <source>
        <dbReference type="EMBL" id="KAK9877011.1"/>
    </source>
</evidence>
<keyword evidence="2" id="KW-0732">Signal</keyword>